<gene>
    <name evidence="1" type="ORF">M3P21_05400</name>
</gene>
<reference evidence="1" key="1">
    <citation type="submission" date="2022-05" db="EMBL/GenBank/DDBJ databases">
        <authorList>
            <person name="Park J.-S."/>
        </authorList>
    </citation>
    <scope>NUCLEOTIDE SEQUENCE</scope>
    <source>
        <strain evidence="1">2012CJ41-6</strain>
    </source>
</reference>
<accession>A0ABT0Q207</accession>
<dbReference type="EMBL" id="JAMFMB010000004">
    <property type="protein sequence ID" value="MCL6282964.1"/>
    <property type="molecule type" value="Genomic_DNA"/>
</dbReference>
<comment type="caution">
    <text evidence="1">The sequence shown here is derived from an EMBL/GenBank/DDBJ whole genome shotgun (WGS) entry which is preliminary data.</text>
</comment>
<proteinExistence type="predicted"/>
<evidence type="ECO:0000313" key="1">
    <source>
        <dbReference type="EMBL" id="MCL6282964.1"/>
    </source>
</evidence>
<dbReference type="Proteomes" id="UP001203880">
    <property type="component" value="Unassembled WGS sequence"/>
</dbReference>
<organism evidence="1 2">
    <name type="scientific">Ruegeria spongiae</name>
    <dbReference type="NCBI Taxonomy" id="2942209"/>
    <lineage>
        <taxon>Bacteria</taxon>
        <taxon>Pseudomonadati</taxon>
        <taxon>Pseudomonadota</taxon>
        <taxon>Alphaproteobacteria</taxon>
        <taxon>Rhodobacterales</taxon>
        <taxon>Roseobacteraceae</taxon>
        <taxon>Ruegeria</taxon>
    </lineage>
</organism>
<protein>
    <submittedName>
        <fullName evidence="1">Uncharacterized protein</fullName>
    </submittedName>
</protein>
<sequence length="224" mass="24541">MVLTVRSLLILLMVLGGATPGVAGAWLQEKGGGFLSATTTGYRPGEVVEYRSAIYAEYGLLNRLTLGLDINDRAANSGHAFAFARLPLSPPNWRNRFAIELGTGAHHTLGQTAAMHKITLSYGRNVVTGLGPGWIAADAALEYRTGIDQQISKFDLTLGMSADRFVNPLLQIETAHVRDDVLYWTVTPALLLRGKKGMRWLIGVERRSAHPDGFGLKFGFWRDF</sequence>
<evidence type="ECO:0000313" key="2">
    <source>
        <dbReference type="Proteomes" id="UP001203880"/>
    </source>
</evidence>
<dbReference type="RefSeq" id="WP_249707484.1">
    <property type="nucleotide sequence ID" value="NZ_JAMFMB010000004.1"/>
</dbReference>
<keyword evidence="2" id="KW-1185">Reference proteome</keyword>
<name>A0ABT0Q207_9RHOB</name>